<reference evidence="3" key="3">
    <citation type="journal article" date="2011" name="BMC Microbiol.">
        <title>Arcanolysin is a cholesterol-dependent cytolysin of the human pathogen Arcanobacterium haemolyticum.</title>
        <authorList>
            <person name="Jost B.H."/>
            <person name="Lucas E.A."/>
            <person name="Billington S.J."/>
            <person name="Ratner A.J."/>
            <person name="McGee D.J."/>
        </authorList>
    </citation>
    <scope>NUCLEOTIDE SEQUENCE</scope>
    <source>
        <strain evidence="3">ATCC 9345</strain>
    </source>
</reference>
<feature type="binding site" evidence="2">
    <location>
        <begin position="84"/>
        <end position="87"/>
    </location>
    <ligand>
        <name>substrate</name>
    </ligand>
</feature>
<feature type="binding site" evidence="2">
    <location>
        <begin position="10"/>
        <end position="17"/>
    </location>
    <ligand>
        <name>substrate</name>
    </ligand>
</feature>
<evidence type="ECO:0000313" key="4">
    <source>
        <dbReference type="EMBL" id="ADH92777.1"/>
    </source>
</evidence>
<dbReference type="eggNOG" id="COG0406">
    <property type="taxonomic scope" value="Bacteria"/>
</dbReference>
<dbReference type="SUPFAM" id="SSF53254">
    <property type="entry name" value="Phosphoglycerate mutase-like"/>
    <property type="match status" value="1"/>
</dbReference>
<keyword evidence="5" id="KW-1185">Reference proteome</keyword>
<dbReference type="InterPro" id="IPR001345">
    <property type="entry name" value="PG/BPGM_mutase_AS"/>
</dbReference>
<proteinExistence type="predicted"/>
<feature type="active site" description="Proton donor/acceptor" evidence="1">
    <location>
        <position position="84"/>
    </location>
</feature>
<sequence length="205" mass="22411">MPLKRIILLRHGQTENNSQARIQGAQNTPLNATGREQASQAAAVLAPLGITRIVSSDLDRAVETAAAVSRETGIGVEIDDRLRERGYGEWEGLTSVEIKAEYPEAWARWRAGEEPGVAGIETRDVNGQHVAEAIEEYAKEAESEAGEQTLLFVSHGSALVNGVMVLMGQNPSAWNMLQGMENCHWAEVVSRPGAVPSWRIKSWNR</sequence>
<dbReference type="SMART" id="SM00855">
    <property type="entry name" value="PGAM"/>
    <property type="match status" value="1"/>
</dbReference>
<feature type="active site" description="Tele-phosphohistidine intermediate" evidence="1">
    <location>
        <position position="11"/>
    </location>
</feature>
<dbReference type="Pfam" id="PF00300">
    <property type="entry name" value="His_Phos_1"/>
    <property type="match status" value="1"/>
</dbReference>
<dbReference type="PANTHER" id="PTHR48100:SF62">
    <property type="entry name" value="GLUCOSYL-3-PHOSPHOGLYCERATE PHOSPHATASE"/>
    <property type="match status" value="1"/>
</dbReference>
<reference evidence="4" key="2">
    <citation type="submission" date="2010-05" db="EMBL/GenBank/DDBJ databases">
        <title>The complete genome of Arcanobacterium haemolyticum DSM 20595.</title>
        <authorList>
            <consortium name="US DOE Joint Genome Institute (JGI-PGF)"/>
            <person name="Lucas S."/>
            <person name="Copeland A."/>
            <person name="Lapidus A."/>
            <person name="Glavina del Rio T."/>
            <person name="Dalin E."/>
            <person name="Tice H."/>
            <person name="Bruce D."/>
            <person name="Goodwin L."/>
            <person name="Pitluck S."/>
            <person name="Kyrpides N."/>
            <person name="Mavromatis K."/>
            <person name="Mikhailova N."/>
            <person name="Teshima H."/>
            <person name="Brettin T."/>
            <person name="Detter J.C."/>
            <person name="Tapia R."/>
            <person name="Han C."/>
            <person name="Larimer F."/>
            <person name="Land M."/>
            <person name="Hauser L."/>
            <person name="Markowitz V."/>
            <person name="Cheng J.-F."/>
            <person name="Hugenholtz P."/>
            <person name="Woyke T."/>
            <person name="Wu D."/>
            <person name="Pukall R."/>
            <person name="Gehrich-Schroeter G."/>
            <person name="Schneider S."/>
            <person name="Klenk H.-P."/>
            <person name="Eisen J.A."/>
        </authorList>
    </citation>
    <scope>NUCLEOTIDE SEQUENCE</scope>
    <source>
        <strain evidence="4">DSM 20595</strain>
    </source>
</reference>
<dbReference type="HOGENOM" id="CLU_033323_9_5_11"/>
<accession>D7BPC8</accession>
<evidence type="ECO:0000313" key="3">
    <source>
        <dbReference type="EMBL" id="ACV96714.1"/>
    </source>
</evidence>
<dbReference type="EMBL" id="CP002045">
    <property type="protein sequence ID" value="ADH92777.1"/>
    <property type="molecule type" value="Genomic_DNA"/>
</dbReference>
<dbReference type="PANTHER" id="PTHR48100">
    <property type="entry name" value="BROAD-SPECIFICITY PHOSPHATASE YOR283W-RELATED"/>
    <property type="match status" value="1"/>
</dbReference>
<dbReference type="InterPro" id="IPR050275">
    <property type="entry name" value="PGM_Phosphatase"/>
</dbReference>
<reference evidence="4 5" key="1">
    <citation type="journal article" date="2010" name="Stand. Genomic Sci.">
        <title>Complete genome sequence of Arcanobacterium haemolyticum type strain (11018).</title>
        <authorList>
            <person name="Yasawong M."/>
            <person name="Teshima H."/>
            <person name="Lapidus A."/>
            <person name="Nolan M."/>
            <person name="Lucas S."/>
            <person name="Glavina Del Rio T."/>
            <person name="Tice H."/>
            <person name="Cheng J."/>
            <person name="Bruce D."/>
            <person name="Detter C."/>
            <person name="Tapia R."/>
            <person name="Han C."/>
            <person name="Goodwin L."/>
            <person name="Pitluck S."/>
            <person name="Liolios K."/>
            <person name="Ivanova N."/>
            <person name="Mavromatis K."/>
            <person name="Mikhailova N."/>
            <person name="Pati A."/>
            <person name="Chen A."/>
            <person name="Palaniappan K."/>
            <person name="Land M."/>
            <person name="Hauser L."/>
            <person name="Chang Y."/>
            <person name="Jeffries C."/>
            <person name="Rohde M."/>
            <person name="Sikorski J."/>
            <person name="Pukall R."/>
            <person name="Goker M."/>
            <person name="Woyke T."/>
            <person name="Bristow J."/>
            <person name="Eisen J."/>
            <person name="Markowitz V."/>
            <person name="Hugenholtz P."/>
            <person name="Kyrpides N."/>
            <person name="Klenk H."/>
        </authorList>
    </citation>
    <scope>NUCLEOTIDE SEQUENCE [LARGE SCALE GENOMIC DNA]</scope>
    <source>
        <strain evidence="5">ATCC 9345 / DSM 20595 / CCUG 17215 / LMG 16163 / NBRC 15585 / NCTC 8452 / 11018</strain>
        <strain evidence="4">DSM 20595</strain>
    </source>
</reference>
<dbReference type="Proteomes" id="UP000000376">
    <property type="component" value="Chromosome"/>
</dbReference>
<dbReference type="KEGG" id="ahe:Arch_1063"/>
<feature type="binding site" evidence="2">
    <location>
        <position position="60"/>
    </location>
    <ligand>
        <name>substrate</name>
    </ligand>
</feature>
<dbReference type="GO" id="GO:0005737">
    <property type="term" value="C:cytoplasm"/>
    <property type="evidence" value="ECO:0007669"/>
    <property type="project" value="TreeGrafter"/>
</dbReference>
<evidence type="ECO:0000256" key="2">
    <source>
        <dbReference type="PIRSR" id="PIRSR613078-2"/>
    </source>
</evidence>
<organism evidence="4 5">
    <name type="scientific">Arcanobacterium haemolyticum (strain ATCC 9345 / DSM 20595 / CCM 5947 / CCUG 17215 / LMG 16163 / NBRC 15585 / NCTC 8452 / 11018)</name>
    <dbReference type="NCBI Taxonomy" id="644284"/>
    <lineage>
        <taxon>Bacteria</taxon>
        <taxon>Bacillati</taxon>
        <taxon>Actinomycetota</taxon>
        <taxon>Actinomycetes</taxon>
        <taxon>Actinomycetales</taxon>
        <taxon>Actinomycetaceae</taxon>
        <taxon>Arcanobacterium</taxon>
    </lineage>
</organism>
<evidence type="ECO:0000256" key="1">
    <source>
        <dbReference type="PIRSR" id="PIRSR613078-1"/>
    </source>
</evidence>
<dbReference type="STRING" id="644284.Arch_1063"/>
<dbReference type="CDD" id="cd07067">
    <property type="entry name" value="HP_PGM_like"/>
    <property type="match status" value="1"/>
</dbReference>
<gene>
    <name evidence="3" type="primary">pgm</name>
    <name evidence="4" type="ordered locus">Arch_1063</name>
</gene>
<dbReference type="Gene3D" id="3.40.50.1240">
    <property type="entry name" value="Phosphoglycerate mutase-like"/>
    <property type="match status" value="1"/>
</dbReference>
<dbReference type="AlphaFoldDB" id="D7BPC8"/>
<dbReference type="PROSITE" id="PS00175">
    <property type="entry name" value="PG_MUTASE"/>
    <property type="match status" value="1"/>
</dbReference>
<dbReference type="RefSeq" id="WP_013170271.1">
    <property type="nucleotide sequence ID" value="NC_014218.1"/>
</dbReference>
<dbReference type="EMBL" id="FJ785427">
    <property type="protein sequence ID" value="ACV96714.1"/>
    <property type="molecule type" value="Genomic_RNA"/>
</dbReference>
<dbReference type="InterPro" id="IPR013078">
    <property type="entry name" value="His_Pase_superF_clade-1"/>
</dbReference>
<dbReference type="GO" id="GO:0016791">
    <property type="term" value="F:phosphatase activity"/>
    <property type="evidence" value="ECO:0007669"/>
    <property type="project" value="TreeGrafter"/>
</dbReference>
<name>D7BPC8_ARCHD</name>
<protein>
    <submittedName>
        <fullName evidence="4">Phosphoglycerate mutase</fullName>
    </submittedName>
</protein>
<evidence type="ECO:0000313" key="5">
    <source>
        <dbReference type="Proteomes" id="UP000000376"/>
    </source>
</evidence>
<dbReference type="InterPro" id="IPR029033">
    <property type="entry name" value="His_PPase_superfam"/>
</dbReference>